<sequence length="634" mass="71166">MKEELVKRGVTAENIAIVPNGVTKLPEIKPANPALKKRLGIEEGDKVVGYIGSFNEYEGIDELVVSCKQLHEKGFRIKLLLVGDDQAITNVVTNAQVLSLEPWLIQVGRISHELIQEYYSLVDLVVMPRKNLPVCRIVQPTKFIEASSCNIPVLVPSYCEEAIDDIAANAVAFKEGDLSVKIAAMLPQLYCGKYNDDKRYAYEFKYKIKPMLNSFGCSSVESKNKPSDIEIAFDMLTNNKGSQLLLEEEKWLRELSCVELKNGNITNSLALAKFAFLQGSCRFSFKFYVKALFAAQKYDRVVDLCDGHEKLGNEVELIRKKSASYLEVYKEYYETCESVVKNESIKSTKSVYFLHSSLPYFSGGYATRAHGLASALVNRGLDVKPYTRPNFPYDVKKDIKEESISVDVDGLVYTKTACKSARLKDEASYMLDCIDVFEKVIEQEQPGYIHGRSTYQIALPALIAAKKNNLPFVYEVSGLWEIVHESRETAPQRKYETEKIRHLETMTAIKADIVFTLTGAMKNELISRGVNENKIHILPNCTNPEKFVPCGKSPTLLKELDITPDIPVIGYIGSFQDYEGLDDLIDACELIHKKQPNIDFRLLLVGDGPYFNQIPESVRPAPGSTSNPLTCMAI</sequence>
<evidence type="ECO:0000313" key="4">
    <source>
        <dbReference type="Proteomes" id="UP000623776"/>
    </source>
</evidence>
<comment type="caution">
    <text evidence="3">The sequence shown here is derived from an EMBL/GenBank/DDBJ whole genome shotgun (WGS) entry which is preliminary data.</text>
</comment>
<dbReference type="Proteomes" id="UP000623776">
    <property type="component" value="Unassembled WGS sequence"/>
</dbReference>
<dbReference type="EMBL" id="BMXN01000042">
    <property type="protein sequence ID" value="GGW42019.1"/>
    <property type="molecule type" value="Genomic_DNA"/>
</dbReference>
<dbReference type="SUPFAM" id="SSF53756">
    <property type="entry name" value="UDP-Glycosyltransferase/glycogen phosphorylase"/>
    <property type="match status" value="2"/>
</dbReference>
<reference evidence="4" key="1">
    <citation type="journal article" date="2019" name="Int. J. Syst. Evol. Microbiol.">
        <title>The Global Catalogue of Microorganisms (GCM) 10K type strain sequencing project: providing services to taxonomists for standard genome sequencing and annotation.</title>
        <authorList>
            <consortium name="The Broad Institute Genomics Platform"/>
            <consortium name="The Broad Institute Genome Sequencing Center for Infectious Disease"/>
            <person name="Wu L."/>
            <person name="Ma J."/>
        </authorList>
    </citation>
    <scope>NUCLEOTIDE SEQUENCE [LARGE SCALE GENOMIC DNA]</scope>
    <source>
        <strain evidence="4">KCTC 22154</strain>
    </source>
</reference>
<feature type="domain" description="Glycosyl transferase family 1" evidence="1">
    <location>
        <begin position="35"/>
        <end position="157"/>
    </location>
</feature>
<accession>A0A8H9I696</accession>
<dbReference type="Pfam" id="PF00534">
    <property type="entry name" value="Glycos_transf_1"/>
    <property type="match status" value="1"/>
</dbReference>
<protein>
    <recommendedName>
        <fullName evidence="5">Glycosyltransferase</fullName>
    </recommendedName>
</protein>
<evidence type="ECO:0008006" key="5">
    <source>
        <dbReference type="Google" id="ProtNLM"/>
    </source>
</evidence>
<dbReference type="Pfam" id="PF13579">
    <property type="entry name" value="Glyco_trans_4_4"/>
    <property type="match status" value="1"/>
</dbReference>
<dbReference type="InterPro" id="IPR001296">
    <property type="entry name" value="Glyco_trans_1"/>
</dbReference>
<dbReference type="InterPro" id="IPR028098">
    <property type="entry name" value="Glyco_trans_4-like_N"/>
</dbReference>
<organism evidence="3 4">
    <name type="scientific">Vreelandella hamiltonii</name>
    <dbReference type="NCBI Taxonomy" id="502829"/>
    <lineage>
        <taxon>Bacteria</taxon>
        <taxon>Pseudomonadati</taxon>
        <taxon>Pseudomonadota</taxon>
        <taxon>Gammaproteobacteria</taxon>
        <taxon>Oceanospirillales</taxon>
        <taxon>Halomonadaceae</taxon>
        <taxon>Vreelandella</taxon>
    </lineage>
</organism>
<dbReference type="GO" id="GO:0016758">
    <property type="term" value="F:hexosyltransferase activity"/>
    <property type="evidence" value="ECO:0007669"/>
    <property type="project" value="TreeGrafter"/>
</dbReference>
<evidence type="ECO:0000259" key="1">
    <source>
        <dbReference type="Pfam" id="PF00534"/>
    </source>
</evidence>
<name>A0A8H9I696_9GAMM</name>
<dbReference type="AlphaFoldDB" id="A0A8H9I696"/>
<dbReference type="InterPro" id="IPR050194">
    <property type="entry name" value="Glycosyltransferase_grp1"/>
</dbReference>
<dbReference type="CDD" id="cd03801">
    <property type="entry name" value="GT4_PimA-like"/>
    <property type="match status" value="2"/>
</dbReference>
<evidence type="ECO:0000313" key="3">
    <source>
        <dbReference type="EMBL" id="GGW42019.1"/>
    </source>
</evidence>
<dbReference type="PANTHER" id="PTHR45947">
    <property type="entry name" value="SULFOQUINOVOSYL TRANSFERASE SQD2"/>
    <property type="match status" value="1"/>
</dbReference>
<keyword evidence="4" id="KW-1185">Reference proteome</keyword>
<feature type="domain" description="Glycosyltransferase subfamily 4-like N-terminal" evidence="2">
    <location>
        <begin position="363"/>
        <end position="541"/>
    </location>
</feature>
<proteinExistence type="predicted"/>
<gene>
    <name evidence="3" type="ORF">GCM10007157_35460</name>
</gene>
<dbReference type="Gene3D" id="3.40.50.2000">
    <property type="entry name" value="Glycogen Phosphorylase B"/>
    <property type="match status" value="4"/>
</dbReference>
<evidence type="ECO:0000259" key="2">
    <source>
        <dbReference type="Pfam" id="PF13579"/>
    </source>
</evidence>
<dbReference type="PANTHER" id="PTHR45947:SF3">
    <property type="entry name" value="SULFOQUINOVOSYL TRANSFERASE SQD2"/>
    <property type="match status" value="1"/>
</dbReference>